<protein>
    <submittedName>
        <fullName evidence="4">Uncharacterized protein</fullName>
    </submittedName>
</protein>
<evidence type="ECO:0000259" key="2">
    <source>
        <dbReference type="Pfam" id="PF12204"/>
    </source>
</evidence>
<accession>A0A2W1J702</accession>
<dbReference type="GO" id="GO:0005886">
    <property type="term" value="C:plasma membrane"/>
    <property type="evidence" value="ECO:0007669"/>
    <property type="project" value="TreeGrafter"/>
</dbReference>
<dbReference type="Proteomes" id="UP000248857">
    <property type="component" value="Unassembled WGS sequence"/>
</dbReference>
<feature type="region of interest" description="Disordered" evidence="1">
    <location>
        <begin position="265"/>
        <end position="285"/>
    </location>
</feature>
<reference evidence="4 5" key="1">
    <citation type="journal article" date="2018" name="Sci. Rep.">
        <title>A novel species of the marine cyanobacterium Acaryochloris with a unique pigment content and lifestyle.</title>
        <authorList>
            <person name="Partensky F."/>
            <person name="Six C."/>
            <person name="Ratin M."/>
            <person name="Garczarek L."/>
            <person name="Vaulot D."/>
            <person name="Probert I."/>
            <person name="Calteau A."/>
            <person name="Gourvil P."/>
            <person name="Marie D."/>
            <person name="Grebert T."/>
            <person name="Bouchier C."/>
            <person name="Le Panse S."/>
            <person name="Gachenot M."/>
            <person name="Rodriguez F."/>
            <person name="Garrido J.L."/>
        </authorList>
    </citation>
    <scope>NUCLEOTIDE SEQUENCE [LARGE SCALE GENOMIC DNA]</scope>
    <source>
        <strain evidence="4 5">RCC1774</strain>
    </source>
</reference>
<evidence type="ECO:0000313" key="5">
    <source>
        <dbReference type="Proteomes" id="UP000248857"/>
    </source>
</evidence>
<dbReference type="RefSeq" id="WP_110989130.1">
    <property type="nucleotide sequence ID" value="NZ_CAWNWM010000043.1"/>
</dbReference>
<dbReference type="InterPro" id="IPR048378">
    <property type="entry name" value="BFA1-like_C"/>
</dbReference>
<gene>
    <name evidence="4" type="ORF">C1752_14078</name>
</gene>
<dbReference type="AlphaFoldDB" id="A0A2W1J702"/>
<dbReference type="OrthoDB" id="516684at2"/>
<organism evidence="4 5">
    <name type="scientific">Acaryochloris thomasi RCC1774</name>
    <dbReference type="NCBI Taxonomy" id="1764569"/>
    <lineage>
        <taxon>Bacteria</taxon>
        <taxon>Bacillati</taxon>
        <taxon>Cyanobacteriota</taxon>
        <taxon>Cyanophyceae</taxon>
        <taxon>Acaryochloridales</taxon>
        <taxon>Acaryochloridaceae</taxon>
        <taxon>Acaryochloris</taxon>
        <taxon>Acaryochloris thomasi</taxon>
    </lineage>
</organism>
<comment type="caution">
    <text evidence="4">The sequence shown here is derived from an EMBL/GenBank/DDBJ whole genome shotgun (WGS) entry which is preliminary data.</text>
</comment>
<dbReference type="Pfam" id="PF12204">
    <property type="entry name" value="DUF3598_N"/>
    <property type="match status" value="1"/>
</dbReference>
<feature type="domain" description="Biogenesis factor required for ATP synthase 1-like C-terminal" evidence="3">
    <location>
        <begin position="141"/>
        <end position="275"/>
    </location>
</feature>
<dbReference type="SUPFAM" id="SSF50814">
    <property type="entry name" value="Lipocalins"/>
    <property type="match status" value="2"/>
</dbReference>
<evidence type="ECO:0000256" key="1">
    <source>
        <dbReference type="SAM" id="MobiDB-lite"/>
    </source>
</evidence>
<dbReference type="Pfam" id="PF21053">
    <property type="entry name" value="BFA1_C"/>
    <property type="match status" value="1"/>
</dbReference>
<sequence>MSKKWENFFKNLGEWRGSFTQFSLEGDQLSSTDSIINLESFDNNQAFRFRVRRFGDGDYDTPPTKDYQQEHRTLGRYILVFETGAFSKGTIQLAPFSTFGAEYGLVTSDRRLRLVQLYDEQGEFQGLTLIREFRAGSTAHERPPLTVEQLLGVWEGQAHTEYTDLQKSTQYSTRLEVVRHGENQLLQTLEFEGQSLTSKGRIEGKQICFEDNMTRVVTLLPDGASSNIPLKLDSDQAAFFVEAGWLVSPTERQRLIHHYNDKGSWTSSTHIREHKTSGPSEPADY</sequence>
<dbReference type="GO" id="GO:0000918">
    <property type="term" value="P:division septum site selection"/>
    <property type="evidence" value="ECO:0007669"/>
    <property type="project" value="TreeGrafter"/>
</dbReference>
<name>A0A2W1J702_9CYAN</name>
<dbReference type="PANTHER" id="PTHR33404">
    <property type="entry name" value="CELL DIVISION TOPOLOGICAL SPECIFICITY FACTOR HOMOLOG, CHLOROPLASTIC"/>
    <property type="match status" value="1"/>
</dbReference>
<dbReference type="InterPro" id="IPR022017">
    <property type="entry name" value="BFA1-like_DUF3598"/>
</dbReference>
<dbReference type="Gene3D" id="2.40.128.20">
    <property type="match status" value="2"/>
</dbReference>
<dbReference type="InterPro" id="IPR012674">
    <property type="entry name" value="Calycin"/>
</dbReference>
<keyword evidence="5" id="KW-1185">Reference proteome</keyword>
<evidence type="ECO:0000313" key="4">
    <source>
        <dbReference type="EMBL" id="PZD70333.1"/>
    </source>
</evidence>
<proteinExistence type="predicted"/>
<dbReference type="EMBL" id="PQWO01000043">
    <property type="protein sequence ID" value="PZD70333.1"/>
    <property type="molecule type" value="Genomic_DNA"/>
</dbReference>
<evidence type="ECO:0000259" key="3">
    <source>
        <dbReference type="Pfam" id="PF21053"/>
    </source>
</evidence>
<feature type="domain" description="DUF3598" evidence="2">
    <location>
        <begin position="1"/>
        <end position="136"/>
    </location>
</feature>
<dbReference type="PANTHER" id="PTHR33404:SF1">
    <property type="entry name" value="SLL0497 PROTEIN"/>
    <property type="match status" value="1"/>
</dbReference>